<keyword evidence="4" id="KW-1185">Reference proteome</keyword>
<dbReference type="SUPFAM" id="SSF55961">
    <property type="entry name" value="Bet v1-like"/>
    <property type="match status" value="1"/>
</dbReference>
<dbReference type="Proteomes" id="UP000315131">
    <property type="component" value="Unassembled WGS sequence"/>
</dbReference>
<dbReference type="OrthoDB" id="2355173at2"/>
<organism evidence="3 4">
    <name type="scientific">Christiangramia sabulilitoris</name>
    <dbReference type="NCBI Taxonomy" id="2583991"/>
    <lineage>
        <taxon>Bacteria</taxon>
        <taxon>Pseudomonadati</taxon>
        <taxon>Bacteroidota</taxon>
        <taxon>Flavobacteriia</taxon>
        <taxon>Flavobacteriales</taxon>
        <taxon>Flavobacteriaceae</taxon>
        <taxon>Christiangramia</taxon>
    </lineage>
</organism>
<sequence length="145" mass="17184">MQKISYQIEINCPRDKVFSLMLDKEHYREWTAEFNPTSQYEGTWEEGSRILFLGENEDGEKAGMYSLVEKIEAGKLISIKHLGMLDKGEETPFEAELYENYYLEEKNDSTILKVEMDTEDDWIKYFEKTWPKALQKLKEVCEENC</sequence>
<evidence type="ECO:0000259" key="2">
    <source>
        <dbReference type="Pfam" id="PF08327"/>
    </source>
</evidence>
<dbReference type="Gene3D" id="3.30.530.20">
    <property type="match status" value="1"/>
</dbReference>
<comment type="similarity">
    <text evidence="1">Belongs to the AHA1 family.</text>
</comment>
<reference evidence="3 4" key="1">
    <citation type="submission" date="2019-06" db="EMBL/GenBank/DDBJ databases">
        <title>Gramella sabulilitoris sp. nov., isolated from a marine sand.</title>
        <authorList>
            <person name="Yoon J.-H."/>
        </authorList>
    </citation>
    <scope>NUCLEOTIDE SEQUENCE [LARGE SCALE GENOMIC DNA]</scope>
    <source>
        <strain evidence="3 4">HSMS-1</strain>
    </source>
</reference>
<dbReference type="AlphaFoldDB" id="A0A550HZZ4"/>
<gene>
    <name evidence="3" type="ORF">FGM01_12450</name>
</gene>
<dbReference type="EMBL" id="VHSF01000003">
    <property type="protein sequence ID" value="TRO64297.1"/>
    <property type="molecule type" value="Genomic_DNA"/>
</dbReference>
<name>A0A550HZZ4_9FLAO</name>
<dbReference type="InterPro" id="IPR023393">
    <property type="entry name" value="START-like_dom_sf"/>
</dbReference>
<evidence type="ECO:0000256" key="1">
    <source>
        <dbReference type="ARBA" id="ARBA00006817"/>
    </source>
</evidence>
<evidence type="ECO:0000313" key="3">
    <source>
        <dbReference type="EMBL" id="TRO64297.1"/>
    </source>
</evidence>
<dbReference type="Pfam" id="PF08327">
    <property type="entry name" value="AHSA1"/>
    <property type="match status" value="1"/>
</dbReference>
<dbReference type="RefSeq" id="WP_143411493.1">
    <property type="nucleotide sequence ID" value="NZ_VHSF01000003.1"/>
</dbReference>
<dbReference type="CDD" id="cd07814">
    <property type="entry name" value="SRPBCC_CalC_Aha1-like"/>
    <property type="match status" value="1"/>
</dbReference>
<accession>A0A550HZZ4</accession>
<dbReference type="InterPro" id="IPR013538">
    <property type="entry name" value="ASHA1/2-like_C"/>
</dbReference>
<protein>
    <submittedName>
        <fullName evidence="3">SRPBCC domain-containing protein</fullName>
    </submittedName>
</protein>
<feature type="domain" description="Activator of Hsp90 ATPase homologue 1/2-like C-terminal" evidence="2">
    <location>
        <begin position="11"/>
        <end position="141"/>
    </location>
</feature>
<proteinExistence type="inferred from homology"/>
<comment type="caution">
    <text evidence="3">The sequence shown here is derived from an EMBL/GenBank/DDBJ whole genome shotgun (WGS) entry which is preliminary data.</text>
</comment>
<evidence type="ECO:0000313" key="4">
    <source>
        <dbReference type="Proteomes" id="UP000315131"/>
    </source>
</evidence>